<evidence type="ECO:0000313" key="3">
    <source>
        <dbReference type="Proteomes" id="UP000242153"/>
    </source>
</evidence>
<name>A0ABX3D1L9_9BACL</name>
<dbReference type="InterPro" id="IPR000639">
    <property type="entry name" value="Epox_hydrolase-like"/>
</dbReference>
<dbReference type="PRINTS" id="PR00111">
    <property type="entry name" value="ABHYDROLASE"/>
</dbReference>
<reference evidence="2" key="1">
    <citation type="submission" date="2016-07" db="EMBL/GenBank/DDBJ databases">
        <title>Draft genome Planococcus salivarum.</title>
        <authorList>
            <person name="See-Too W.S."/>
        </authorList>
    </citation>
    <scope>NUCLEOTIDE SEQUENCE [LARGE SCALE GENOMIC DNA]</scope>
    <source>
        <strain evidence="2">DSM 23820</strain>
    </source>
</reference>
<organism evidence="2 3">
    <name type="scientific">Planococcus salinarum</name>
    <dbReference type="NCBI Taxonomy" id="622695"/>
    <lineage>
        <taxon>Bacteria</taxon>
        <taxon>Bacillati</taxon>
        <taxon>Bacillota</taxon>
        <taxon>Bacilli</taxon>
        <taxon>Bacillales</taxon>
        <taxon>Caryophanaceae</taxon>
        <taxon>Planococcus</taxon>
    </lineage>
</organism>
<dbReference type="PANTHER" id="PTHR43798">
    <property type="entry name" value="MONOACYLGLYCEROL LIPASE"/>
    <property type="match status" value="1"/>
</dbReference>
<dbReference type="InterPro" id="IPR029058">
    <property type="entry name" value="AB_hydrolase_fold"/>
</dbReference>
<dbReference type="Proteomes" id="UP000242153">
    <property type="component" value="Unassembled WGS sequence"/>
</dbReference>
<dbReference type="Gene3D" id="3.40.50.1820">
    <property type="entry name" value="alpha/beta hydrolase"/>
    <property type="match status" value="1"/>
</dbReference>
<protein>
    <submittedName>
        <fullName evidence="2">Oxidoreductase</fullName>
    </submittedName>
</protein>
<gene>
    <name evidence="2" type="ORF">BB776_04835</name>
</gene>
<dbReference type="PANTHER" id="PTHR43798:SF33">
    <property type="entry name" value="HYDROLASE, PUTATIVE (AFU_ORTHOLOGUE AFUA_2G14860)-RELATED"/>
    <property type="match status" value="1"/>
</dbReference>
<dbReference type="PRINTS" id="PR00412">
    <property type="entry name" value="EPOXHYDRLASE"/>
</dbReference>
<dbReference type="SUPFAM" id="SSF53474">
    <property type="entry name" value="alpha/beta-Hydrolases"/>
    <property type="match status" value="1"/>
</dbReference>
<sequence length="283" mass="32338">MEVGEFKERQKSVMLDGIVDEPVRINYTDVGSGPTLLLLHGIPTWSYLYQEMIEELQKDYRVIAPDMLGYGWSDRRDRFDRSLQVQAKVITGLMDILQLEKVHFVGHDIGGGVGLVLAVDYPDRLESLILSNNVAYDSWPIKEMMQLGHPSWTDKPVQEVSDFLKKAFQDGILNKEQKTDAFLEGIVEPYQNEEGKKSMVRNAAALNTNEITRLTHKLSGIPHPTLILWGVQDPWQKLKFGEKLQEDIPDSKLLKIEHSGHWLPQDAPKEFAEEIKGFLQKNE</sequence>
<proteinExistence type="predicted"/>
<evidence type="ECO:0000259" key="1">
    <source>
        <dbReference type="Pfam" id="PF00561"/>
    </source>
</evidence>
<comment type="caution">
    <text evidence="2">The sequence shown here is derived from an EMBL/GenBank/DDBJ whole genome shotgun (WGS) entry which is preliminary data.</text>
</comment>
<dbReference type="Pfam" id="PF00561">
    <property type="entry name" value="Abhydrolase_1"/>
    <property type="match status" value="1"/>
</dbReference>
<feature type="domain" description="AB hydrolase-1" evidence="1">
    <location>
        <begin position="34"/>
        <end position="263"/>
    </location>
</feature>
<dbReference type="EMBL" id="MBQG01000003">
    <property type="protein sequence ID" value="OHX57097.1"/>
    <property type="molecule type" value="Genomic_DNA"/>
</dbReference>
<keyword evidence="3" id="KW-1185">Reference proteome</keyword>
<dbReference type="InterPro" id="IPR000073">
    <property type="entry name" value="AB_hydrolase_1"/>
</dbReference>
<evidence type="ECO:0000313" key="2">
    <source>
        <dbReference type="EMBL" id="OHX57097.1"/>
    </source>
</evidence>
<dbReference type="InterPro" id="IPR050266">
    <property type="entry name" value="AB_hydrolase_sf"/>
</dbReference>
<accession>A0ABX3D1L9</accession>